<comment type="caution">
    <text evidence="14">The sequence shown here is derived from an EMBL/GenBank/DDBJ whole genome shotgun (WGS) entry which is preliminary data.</text>
</comment>
<feature type="transmembrane region" description="Helical" evidence="13">
    <location>
        <begin position="102"/>
        <end position="125"/>
    </location>
</feature>
<feature type="transmembrane region" description="Helical" evidence="13">
    <location>
        <begin position="361"/>
        <end position="383"/>
    </location>
</feature>
<evidence type="ECO:0000256" key="6">
    <source>
        <dbReference type="ARBA" id="ARBA00022449"/>
    </source>
</evidence>
<dbReference type="GO" id="GO:0015297">
    <property type="term" value="F:antiporter activity"/>
    <property type="evidence" value="ECO:0007669"/>
    <property type="project" value="UniProtKB-KW"/>
</dbReference>
<feature type="transmembrane region" description="Helical" evidence="13">
    <location>
        <begin position="165"/>
        <end position="192"/>
    </location>
</feature>
<organism evidence="14 15">
    <name type="scientific">Hornefia butyriciproducens</name>
    <dbReference type="NCBI Taxonomy" id="2652293"/>
    <lineage>
        <taxon>Bacteria</taxon>
        <taxon>Bacillati</taxon>
        <taxon>Bacillota</taxon>
        <taxon>Clostridia</taxon>
        <taxon>Peptostreptococcales</taxon>
        <taxon>Anaerovoracaceae</taxon>
        <taxon>Hornefia</taxon>
    </lineage>
</organism>
<feature type="transmembrane region" description="Helical" evidence="13">
    <location>
        <begin position="18"/>
        <end position="39"/>
    </location>
</feature>
<keyword evidence="5" id="KW-0813">Transport</keyword>
<evidence type="ECO:0000256" key="11">
    <source>
        <dbReference type="ARBA" id="ARBA00023136"/>
    </source>
</evidence>
<dbReference type="GO" id="GO:0005886">
    <property type="term" value="C:plasma membrane"/>
    <property type="evidence" value="ECO:0007669"/>
    <property type="project" value="UniProtKB-SubCell"/>
</dbReference>
<evidence type="ECO:0000256" key="9">
    <source>
        <dbReference type="ARBA" id="ARBA00022989"/>
    </source>
</evidence>
<feature type="transmembrane region" description="Helical" evidence="13">
    <location>
        <begin position="390"/>
        <end position="412"/>
    </location>
</feature>
<dbReference type="InterPro" id="IPR048279">
    <property type="entry name" value="MdtK-like"/>
</dbReference>
<name>A0A6L5Y638_9FIRM</name>
<dbReference type="NCBIfam" id="TIGR00797">
    <property type="entry name" value="matE"/>
    <property type="match status" value="1"/>
</dbReference>
<comment type="function">
    <text evidence="1">Multidrug efflux pump.</text>
</comment>
<evidence type="ECO:0000256" key="3">
    <source>
        <dbReference type="ARBA" id="ARBA00010199"/>
    </source>
</evidence>
<evidence type="ECO:0000256" key="5">
    <source>
        <dbReference type="ARBA" id="ARBA00022448"/>
    </source>
</evidence>
<reference evidence="14 15" key="1">
    <citation type="submission" date="2019-08" db="EMBL/GenBank/DDBJ databases">
        <title>In-depth cultivation of the pig gut microbiome towards novel bacterial diversity and tailored functional studies.</title>
        <authorList>
            <person name="Wylensek D."/>
            <person name="Hitch T.C.A."/>
            <person name="Clavel T."/>
        </authorList>
    </citation>
    <scope>NUCLEOTIDE SEQUENCE [LARGE SCALE GENOMIC DNA]</scope>
    <source>
        <strain evidence="14 15">WCA-MUC-591-APC-3H</strain>
    </source>
</reference>
<evidence type="ECO:0000256" key="8">
    <source>
        <dbReference type="ARBA" id="ARBA00022692"/>
    </source>
</evidence>
<dbReference type="Proteomes" id="UP000474676">
    <property type="component" value="Unassembled WGS sequence"/>
</dbReference>
<dbReference type="EMBL" id="VUMZ01000006">
    <property type="protein sequence ID" value="MST52150.1"/>
    <property type="molecule type" value="Genomic_DNA"/>
</dbReference>
<dbReference type="GO" id="GO:0006811">
    <property type="term" value="P:monoatomic ion transport"/>
    <property type="evidence" value="ECO:0007669"/>
    <property type="project" value="UniProtKB-KW"/>
</dbReference>
<feature type="transmembrane region" description="Helical" evidence="13">
    <location>
        <begin position="424"/>
        <end position="443"/>
    </location>
</feature>
<dbReference type="AlphaFoldDB" id="A0A6L5Y638"/>
<keyword evidence="10" id="KW-0406">Ion transport</keyword>
<accession>A0A6L5Y638</accession>
<dbReference type="InterPro" id="IPR002528">
    <property type="entry name" value="MATE_fam"/>
</dbReference>
<comment type="subcellular location">
    <subcellularLocation>
        <location evidence="2">Cell membrane</location>
        <topology evidence="2">Multi-pass membrane protein</topology>
    </subcellularLocation>
</comment>
<dbReference type="GO" id="GO:0042910">
    <property type="term" value="F:xenobiotic transmembrane transporter activity"/>
    <property type="evidence" value="ECO:0007669"/>
    <property type="project" value="InterPro"/>
</dbReference>
<keyword evidence="7" id="KW-1003">Cell membrane</keyword>
<keyword evidence="9 13" id="KW-1133">Transmembrane helix</keyword>
<dbReference type="PANTHER" id="PTHR43298:SF2">
    <property type="entry name" value="FMN_FAD EXPORTER YEEO-RELATED"/>
    <property type="match status" value="1"/>
</dbReference>
<dbReference type="PIRSF" id="PIRSF006603">
    <property type="entry name" value="DinF"/>
    <property type="match status" value="1"/>
</dbReference>
<comment type="similarity">
    <text evidence="3">Belongs to the multi antimicrobial extrusion (MATE) (TC 2.A.66.1) family.</text>
</comment>
<protein>
    <recommendedName>
        <fullName evidence="4">Probable multidrug resistance protein NorM</fullName>
    </recommendedName>
    <alternativeName>
        <fullName evidence="12">Multidrug-efflux transporter</fullName>
    </alternativeName>
</protein>
<sequence>MRIDSDANKMGSAPVGRLLASMAWPAMLSMTIAALYNIVDSVFVAMLSEKALTAVSLIMPLQMLMISVAVGSAVGVNSLIARRLGAKRFEEADKAASTSIRIGVFNFVAFAVIGLLIAEPFMSAYSDDPEIFSYGVAYLRIVTTLCLFSMVEIQLEKVLQATGNMIAPMIISLSGAVTNIVLDPILIFGLLGMPRLEVAGAALATVIGQGVSMAVAIWIIRHREHAVEVRLRGFKIDWRVVKDIYAVGLPGMVMQAIGSFMLLGYNAILAVNATAVAVLGVYFKLQSFVFMPVFGLNQGAMPIMGYNYGARNRERLMKTYKCALITALVIMSCGVVAFHVAPGLLLKLFSADANMMEIGIPALRIISLCFIPAAFGIICSTLFQSTGHGVYSLFASLLRQLLGILPLAYLLFHYVGLTASWASFPLAEIIGTTYSAIMIAHLYKKEIRDL</sequence>
<feature type="transmembrane region" description="Helical" evidence="13">
    <location>
        <begin position="262"/>
        <end position="283"/>
    </location>
</feature>
<evidence type="ECO:0000256" key="2">
    <source>
        <dbReference type="ARBA" id="ARBA00004651"/>
    </source>
</evidence>
<keyword evidence="11 13" id="KW-0472">Membrane</keyword>
<feature type="transmembrane region" description="Helical" evidence="13">
    <location>
        <begin position="198"/>
        <end position="220"/>
    </location>
</feature>
<evidence type="ECO:0000256" key="10">
    <source>
        <dbReference type="ARBA" id="ARBA00023065"/>
    </source>
</evidence>
<feature type="transmembrane region" description="Helical" evidence="13">
    <location>
        <begin position="289"/>
        <end position="310"/>
    </location>
</feature>
<dbReference type="Pfam" id="PF01554">
    <property type="entry name" value="MatE"/>
    <property type="match status" value="2"/>
</dbReference>
<evidence type="ECO:0000256" key="7">
    <source>
        <dbReference type="ARBA" id="ARBA00022475"/>
    </source>
</evidence>
<keyword evidence="6" id="KW-0050">Antiport</keyword>
<feature type="transmembrane region" description="Helical" evidence="13">
    <location>
        <begin position="59"/>
        <end position="81"/>
    </location>
</feature>
<dbReference type="InterPro" id="IPR050222">
    <property type="entry name" value="MATE_MdtK"/>
</dbReference>
<gene>
    <name evidence="14" type="ORF">FYJ64_07485</name>
</gene>
<evidence type="ECO:0000256" key="4">
    <source>
        <dbReference type="ARBA" id="ARBA00020268"/>
    </source>
</evidence>
<evidence type="ECO:0000256" key="12">
    <source>
        <dbReference type="ARBA" id="ARBA00031636"/>
    </source>
</evidence>
<feature type="transmembrane region" description="Helical" evidence="13">
    <location>
        <begin position="322"/>
        <end position="341"/>
    </location>
</feature>
<evidence type="ECO:0000256" key="1">
    <source>
        <dbReference type="ARBA" id="ARBA00003408"/>
    </source>
</evidence>
<evidence type="ECO:0000313" key="14">
    <source>
        <dbReference type="EMBL" id="MST52150.1"/>
    </source>
</evidence>
<feature type="transmembrane region" description="Helical" evidence="13">
    <location>
        <begin position="131"/>
        <end position="153"/>
    </location>
</feature>
<evidence type="ECO:0000256" key="13">
    <source>
        <dbReference type="SAM" id="Phobius"/>
    </source>
</evidence>
<keyword evidence="15" id="KW-1185">Reference proteome</keyword>
<proteinExistence type="inferred from homology"/>
<dbReference type="PANTHER" id="PTHR43298">
    <property type="entry name" value="MULTIDRUG RESISTANCE PROTEIN NORM-RELATED"/>
    <property type="match status" value="1"/>
</dbReference>
<dbReference type="CDD" id="cd13144">
    <property type="entry name" value="MATE_like_4"/>
    <property type="match status" value="1"/>
</dbReference>
<evidence type="ECO:0000313" key="15">
    <source>
        <dbReference type="Proteomes" id="UP000474676"/>
    </source>
</evidence>
<keyword evidence="8 13" id="KW-0812">Transmembrane</keyword>